<feature type="compositionally biased region" description="Basic and acidic residues" evidence="1">
    <location>
        <begin position="399"/>
        <end position="425"/>
    </location>
</feature>
<accession>A0A167S878</accession>
<dbReference type="GO" id="GO:0031297">
    <property type="term" value="P:replication fork processing"/>
    <property type="evidence" value="ECO:0007669"/>
    <property type="project" value="InterPro"/>
</dbReference>
<reference evidence="2 3" key="1">
    <citation type="journal article" date="2016" name="Mol. Biol. Evol.">
        <title>Comparative Genomics of Early-Diverging Mushroom-Forming Fungi Provides Insights into the Origins of Lignocellulose Decay Capabilities.</title>
        <authorList>
            <person name="Nagy L.G."/>
            <person name="Riley R."/>
            <person name="Tritt A."/>
            <person name="Adam C."/>
            <person name="Daum C."/>
            <person name="Floudas D."/>
            <person name="Sun H."/>
            <person name="Yadav J.S."/>
            <person name="Pangilinan J."/>
            <person name="Larsson K.H."/>
            <person name="Matsuura K."/>
            <person name="Barry K."/>
            <person name="Labutti K."/>
            <person name="Kuo R."/>
            <person name="Ohm R.A."/>
            <person name="Bhattacharya S.S."/>
            <person name="Shirouzu T."/>
            <person name="Yoshinaga Y."/>
            <person name="Martin F.M."/>
            <person name="Grigoriev I.V."/>
            <person name="Hibbett D.S."/>
        </authorList>
    </citation>
    <scope>NUCLEOTIDE SEQUENCE [LARGE SCALE GENOMIC DNA]</scope>
    <source>
        <strain evidence="2 3">TUFC12733</strain>
    </source>
</reference>
<feature type="non-terminal residue" evidence="2">
    <location>
        <position position="1448"/>
    </location>
</feature>
<dbReference type="Pfam" id="PF09462">
    <property type="entry name" value="Mus7"/>
    <property type="match status" value="2"/>
</dbReference>
<gene>
    <name evidence="2" type="ORF">CALVIDRAFT_552010</name>
</gene>
<feature type="compositionally biased region" description="Acidic residues" evidence="1">
    <location>
        <begin position="1"/>
        <end position="10"/>
    </location>
</feature>
<organism evidence="2 3">
    <name type="scientific">Calocera viscosa (strain TUFC12733)</name>
    <dbReference type="NCBI Taxonomy" id="1330018"/>
    <lineage>
        <taxon>Eukaryota</taxon>
        <taxon>Fungi</taxon>
        <taxon>Dikarya</taxon>
        <taxon>Basidiomycota</taxon>
        <taxon>Agaricomycotina</taxon>
        <taxon>Dacrymycetes</taxon>
        <taxon>Dacrymycetales</taxon>
        <taxon>Dacrymycetaceae</taxon>
        <taxon>Calocera</taxon>
    </lineage>
</organism>
<feature type="region of interest" description="Disordered" evidence="1">
    <location>
        <begin position="1"/>
        <end position="156"/>
    </location>
</feature>
<evidence type="ECO:0000313" key="3">
    <source>
        <dbReference type="Proteomes" id="UP000076738"/>
    </source>
</evidence>
<dbReference type="STRING" id="1330018.A0A167S878"/>
<evidence type="ECO:0000256" key="1">
    <source>
        <dbReference type="SAM" id="MobiDB-lite"/>
    </source>
</evidence>
<dbReference type="PANTHER" id="PTHR28122:SF1">
    <property type="entry name" value="E3 UBIQUITIN-PROTEIN LIGASE SUBSTRATE RECEPTOR MMS22"/>
    <property type="match status" value="1"/>
</dbReference>
<dbReference type="GO" id="GO:0005634">
    <property type="term" value="C:nucleus"/>
    <property type="evidence" value="ECO:0007669"/>
    <property type="project" value="InterPro"/>
</dbReference>
<feature type="compositionally biased region" description="Pro residues" evidence="1">
    <location>
        <begin position="139"/>
        <end position="150"/>
    </location>
</feature>
<dbReference type="GO" id="GO:0000724">
    <property type="term" value="P:double-strand break repair via homologous recombination"/>
    <property type="evidence" value="ECO:0007669"/>
    <property type="project" value="TreeGrafter"/>
</dbReference>
<name>A0A167S878_CALVF</name>
<feature type="compositionally biased region" description="Low complexity" evidence="1">
    <location>
        <begin position="43"/>
        <end position="52"/>
    </location>
</feature>
<proteinExistence type="predicted"/>
<dbReference type="PANTHER" id="PTHR28122">
    <property type="entry name" value="E3 UBIQUITIN-PROTEIN LIGASE SUBSTRATE RECEPTOR MMS22"/>
    <property type="match status" value="1"/>
</dbReference>
<feature type="region of interest" description="Disordered" evidence="1">
    <location>
        <begin position="277"/>
        <end position="338"/>
    </location>
</feature>
<dbReference type="Proteomes" id="UP000076738">
    <property type="component" value="Unassembled WGS sequence"/>
</dbReference>
<keyword evidence="3" id="KW-1185">Reference proteome</keyword>
<dbReference type="OrthoDB" id="2386201at2759"/>
<feature type="compositionally biased region" description="Basic and acidic residues" evidence="1">
    <location>
        <begin position="466"/>
        <end position="476"/>
    </location>
</feature>
<feature type="compositionally biased region" description="Low complexity" evidence="1">
    <location>
        <begin position="97"/>
        <end position="109"/>
    </location>
</feature>
<dbReference type="GO" id="GO:0035361">
    <property type="term" value="C:Cul8-RING ubiquitin ligase complex"/>
    <property type="evidence" value="ECO:0007669"/>
    <property type="project" value="TreeGrafter"/>
</dbReference>
<feature type="region of interest" description="Disordered" evidence="1">
    <location>
        <begin position="365"/>
        <end position="606"/>
    </location>
</feature>
<dbReference type="EMBL" id="KV417266">
    <property type="protein sequence ID" value="KZP01666.1"/>
    <property type="molecule type" value="Genomic_DNA"/>
</dbReference>
<protein>
    <recommendedName>
        <fullName evidence="4">Methyl methanesulfonate-sensitivity protein 22</fullName>
    </recommendedName>
</protein>
<evidence type="ECO:0008006" key="4">
    <source>
        <dbReference type="Google" id="ProtNLM"/>
    </source>
</evidence>
<sequence length="1448" mass="161638">MEQLAAEDDDYWRSPPMQHGLLSSPSAKHGAPAWEPASPAQLEPRPSSPASPESHHSGLPGLSRTPLGDRTSSVLPTPPDVSLPASSPLMLPKGRVRSSPRLLPSSLPLTKAASAQPSEASVFPHPNNNIMANATLPVSPVPQEIPPDPHSPGRIRELRPRTKKQLAPFTMDRVEYERTLRNAREAIVKDKLGARRREESQYEGTQEAGTSLEAEGSEDDIFVPPPSPHRRPPRPHSPDHVPPAKRRKHVMETAPPAAPPVNDEEIFARFGGVISDNEEPSLQLPHLAKKKASRPEARRHPRPAPFPLHIGGSPPDQRPPRARRRSQSGSNDSDTDSSRSIYLWDRDYEKLKALSRMQPWFMVKRNLEGGRSPRTQKHTQARSPSMDRTPTPEPLPPRSQDDLDDWIRYDEDDVRPPRIDIHSPRGDVAAPPSVVEISDDDDNGSSGSSDSDVEFVSAIRRSPGPRMERDLIDRMVSRPTYIRRGQKPERRSKRRRSSHVPEGHQSKLHFPVVGRTRHEDQDIPSVNGIQNQREVPNEAPRRRRRRHFGGSLEDDDLIFRKPSPMPRPRPAAPVATKDGVRVPTETTSVPRRFRPTRSSNHVIMPGPLPHVHAEAGPARATIPESSEWDLYASFSVDFGIHVLPPGIKVSPLSYIGKGRLFELLALVGSGPSPDVHSRPFSGLGLVIDAEPEYPDFEAKLPAICDALHDWALREPTVDADTDARDLMRYVSVTMSRVIPRQTTENAEQACDEVDKQLQHLLGRFPPVSAGSGSSSPLLHLQWFTLEVCVRLCAALRPLHAGETPQIRKLLQAMRKIMNDLTLHLMHTGIHHAMKAVKQLQAADGDTINDQAVELWICIIHLSKALSTYYAAIPSFNLQLESAIAFLYPDGTDVHACEQIWYTTMATCLLSQFTPSGITLSEPQQGTCWSIVLKALSHVQLVTNQCADQILSNVASSNRDKHIRIILQRCCLMVTRWHWDLSLAEAVLKLFNDLFKSRKFSNLDSREERKADFVAFLTLLDIRLLSELEGSDTAYGMFLKLLAGATDALRAQGSEKKATKLLAQWTNEMMETMLVEFPTIPPQNQAIPLAKDVQASRDEAEMMICVLLRSITKVIKGSSMDPSKGDLLIYPNLIFLRNSWVSKILRSTAYLKSAVSSEALHYIQAFLDERLKVLPSKSNAPRRDEESQDYGDADYDYDDPTFLQVLEAAESSGAHSPAEKDVAQIVDKELSPAVFQLISNVFADGSLVALEQWPMVDAAVDCWAGCGQLLVSNNVRDWSSYVAVYGAESYTRLMNKADRRRVGLRFMYKVISLEPDAYTRCQEDFLSMWCQTIFRPKLTLEDAYTRALLHCEGAGSGLLAPLLSSHWRLTIEKMDAPGLETCRLDFIDSVLAHASEVLGGNSTEPAQGNQRRIISAVIKEIVPAMKDYYWIYMSAEAPEGKRRYHQLCQ</sequence>
<evidence type="ECO:0000313" key="2">
    <source>
        <dbReference type="EMBL" id="KZP01666.1"/>
    </source>
</evidence>
<feature type="region of interest" description="Disordered" evidence="1">
    <location>
        <begin position="195"/>
        <end position="263"/>
    </location>
</feature>
<dbReference type="InterPro" id="IPR019021">
    <property type="entry name" value="Mms22"/>
</dbReference>